<dbReference type="Pfam" id="PF14155">
    <property type="entry name" value="DUF4307"/>
    <property type="match status" value="1"/>
</dbReference>
<keyword evidence="1" id="KW-1133">Transmembrane helix</keyword>
<evidence type="ECO:0000313" key="2">
    <source>
        <dbReference type="EMBL" id="MFB8769354.1"/>
    </source>
</evidence>
<feature type="transmembrane region" description="Helical" evidence="1">
    <location>
        <begin position="28"/>
        <end position="46"/>
    </location>
</feature>
<dbReference type="GeneID" id="91391458"/>
<dbReference type="EMBL" id="JAYMRS010000005">
    <property type="protein sequence ID" value="MFB8769354.1"/>
    <property type="molecule type" value="Genomic_DNA"/>
</dbReference>
<evidence type="ECO:0000313" key="3">
    <source>
        <dbReference type="Proteomes" id="UP001585053"/>
    </source>
</evidence>
<name>A0ABV5DXP5_9ACTN</name>
<dbReference type="InterPro" id="IPR025443">
    <property type="entry name" value="DUF4307"/>
</dbReference>
<sequence>MAATPEDDAVNSADPAPALRKHHGNGPLFFIVGTIFAVAVTIGWGMSVMNYSGLSGDVFHQVVTVSAPSSSEARISFEVNSRGGAECLLRALDAQMVEVGTARVEVEGGNRMVQTDVETVRQAATVEVASCREQGSQD</sequence>
<comment type="caution">
    <text evidence="2">The sequence shown here is derived from an EMBL/GenBank/DDBJ whole genome shotgun (WGS) entry which is preliminary data.</text>
</comment>
<keyword evidence="1" id="KW-0812">Transmembrane</keyword>
<protein>
    <submittedName>
        <fullName evidence="2">DUF4307 domain-containing protein</fullName>
    </submittedName>
</protein>
<accession>A0ABV5DXP5</accession>
<organism evidence="2 3">
    <name type="scientific">Nocardiopsis alba</name>
    <dbReference type="NCBI Taxonomy" id="53437"/>
    <lineage>
        <taxon>Bacteria</taxon>
        <taxon>Bacillati</taxon>
        <taxon>Actinomycetota</taxon>
        <taxon>Actinomycetes</taxon>
        <taxon>Streptosporangiales</taxon>
        <taxon>Nocardiopsidaceae</taxon>
        <taxon>Nocardiopsis</taxon>
    </lineage>
</organism>
<reference evidence="2 3" key="1">
    <citation type="submission" date="2024-01" db="EMBL/GenBank/DDBJ databases">
        <title>Genome mining of biosynthetic gene clusters to explore secondary metabolites of Streptomyces sp.</title>
        <authorList>
            <person name="Baig A."/>
            <person name="Ajitkumar Shintre N."/>
            <person name="Kumar H."/>
            <person name="Anbarasu A."/>
            <person name="Ramaiah S."/>
        </authorList>
    </citation>
    <scope>NUCLEOTIDE SEQUENCE [LARGE SCALE GENOMIC DNA]</scope>
    <source>
        <strain evidence="2 3">A01</strain>
    </source>
</reference>
<keyword evidence="3" id="KW-1185">Reference proteome</keyword>
<dbReference type="Proteomes" id="UP001585053">
    <property type="component" value="Unassembled WGS sequence"/>
</dbReference>
<gene>
    <name evidence="2" type="ORF">VSQ78_16730</name>
</gene>
<proteinExistence type="predicted"/>
<evidence type="ECO:0000256" key="1">
    <source>
        <dbReference type="SAM" id="Phobius"/>
    </source>
</evidence>
<keyword evidence="1" id="KW-0472">Membrane</keyword>
<dbReference type="RefSeq" id="WP_026125238.1">
    <property type="nucleotide sequence ID" value="NZ_BAZE01000004.1"/>
</dbReference>